<dbReference type="InterPro" id="IPR029063">
    <property type="entry name" value="SAM-dependent_MTases_sf"/>
</dbReference>
<dbReference type="GO" id="GO:0005739">
    <property type="term" value="C:mitochondrion"/>
    <property type="evidence" value="ECO:0007669"/>
    <property type="project" value="TreeGrafter"/>
</dbReference>
<feature type="compositionally biased region" description="Pro residues" evidence="5">
    <location>
        <begin position="52"/>
        <end position="61"/>
    </location>
</feature>
<evidence type="ECO:0008006" key="8">
    <source>
        <dbReference type="Google" id="ProtNLM"/>
    </source>
</evidence>
<evidence type="ECO:0000256" key="3">
    <source>
        <dbReference type="ARBA" id="ARBA00022688"/>
    </source>
</evidence>
<dbReference type="AlphaFoldDB" id="A0AAV5F462"/>
<dbReference type="CDD" id="cd02440">
    <property type="entry name" value="AdoMet_MTases"/>
    <property type="match status" value="1"/>
</dbReference>
<evidence type="ECO:0000256" key="1">
    <source>
        <dbReference type="ARBA" id="ARBA00022603"/>
    </source>
</evidence>
<comment type="caution">
    <text evidence="6">The sequence shown here is derived from an EMBL/GenBank/DDBJ whole genome shotgun (WGS) entry which is preliminary data.</text>
</comment>
<dbReference type="Proteomes" id="UP001054889">
    <property type="component" value="Unassembled WGS sequence"/>
</dbReference>
<feature type="compositionally biased region" description="Polar residues" evidence="5">
    <location>
        <begin position="318"/>
        <end position="333"/>
    </location>
</feature>
<name>A0AAV5F462_ELECO</name>
<keyword evidence="2" id="KW-0808">Transferase</keyword>
<protein>
    <recommendedName>
        <fullName evidence="8">Polyprenyldihydroxybenzoate methyltransferase</fullName>
    </recommendedName>
</protein>
<keyword evidence="3" id="KW-0831">Ubiquinone biosynthesis</keyword>
<dbReference type="GO" id="GO:0032259">
    <property type="term" value="P:methylation"/>
    <property type="evidence" value="ECO:0007669"/>
    <property type="project" value="UniProtKB-KW"/>
</dbReference>
<dbReference type="SUPFAM" id="SSF53335">
    <property type="entry name" value="S-adenosyl-L-methionine-dependent methyltransferases"/>
    <property type="match status" value="1"/>
</dbReference>
<evidence type="ECO:0000256" key="4">
    <source>
        <dbReference type="ARBA" id="ARBA00022691"/>
    </source>
</evidence>
<organism evidence="6 7">
    <name type="scientific">Eleusine coracana subsp. coracana</name>
    <dbReference type="NCBI Taxonomy" id="191504"/>
    <lineage>
        <taxon>Eukaryota</taxon>
        <taxon>Viridiplantae</taxon>
        <taxon>Streptophyta</taxon>
        <taxon>Embryophyta</taxon>
        <taxon>Tracheophyta</taxon>
        <taxon>Spermatophyta</taxon>
        <taxon>Magnoliopsida</taxon>
        <taxon>Liliopsida</taxon>
        <taxon>Poales</taxon>
        <taxon>Poaceae</taxon>
        <taxon>PACMAD clade</taxon>
        <taxon>Chloridoideae</taxon>
        <taxon>Cynodonteae</taxon>
        <taxon>Eleusininae</taxon>
        <taxon>Eleusine</taxon>
    </lineage>
</organism>
<sequence length="333" mass="34968">MLRRLAPSVCRALLSPASNPGGRSKIPVPSHSPPGALLSQWRRCASASSSSAPPPPPPPYPAKGAPQSGSGTTVSSLNPAEVAKFAAIAETWRDSYSSKPLEGLKVIDVGCGGGILSEPLARMGATVTAIDAVDKNIKIASVHAASDPMTASIEYCCTTAEELVKQKRQFDAVISLEVIEHVANPLEFCQSLSALTVPNGATVVSTINRSMRAYATAIVAAEYILRWLPKGTHEWSKLVTPEELVLMLQKASVSVQEMAGFVYNPLSGEWSLSDDISVNYIALGIKKSEAPSAMSEAPSAMTETPSAMSEPPSAMTEAPSTMTEVSSTAKKQG</sequence>
<feature type="region of interest" description="Disordered" evidence="5">
    <location>
        <begin position="14"/>
        <end position="75"/>
    </location>
</feature>
<dbReference type="GO" id="GO:0061542">
    <property type="term" value="F:3-demethylubiquinol 3-O-methyltransferase activity"/>
    <property type="evidence" value="ECO:0007669"/>
    <property type="project" value="InterPro"/>
</dbReference>
<reference evidence="6" key="1">
    <citation type="journal article" date="2018" name="DNA Res.">
        <title>Multiple hybrid de novo genome assembly of finger millet, an orphan allotetraploid crop.</title>
        <authorList>
            <person name="Hatakeyama M."/>
            <person name="Aluri S."/>
            <person name="Balachadran M.T."/>
            <person name="Sivarajan S.R."/>
            <person name="Patrignani A."/>
            <person name="Gruter S."/>
            <person name="Poveda L."/>
            <person name="Shimizu-Inatsugi R."/>
            <person name="Baeten J."/>
            <person name="Francoijs K.J."/>
            <person name="Nataraja K.N."/>
            <person name="Reddy Y.A.N."/>
            <person name="Phadnis S."/>
            <person name="Ravikumar R.L."/>
            <person name="Schlapbach R."/>
            <person name="Sreeman S.M."/>
            <person name="Shimizu K.K."/>
        </authorList>
    </citation>
    <scope>NUCLEOTIDE SEQUENCE</scope>
</reference>
<dbReference type="EMBL" id="BQKI01000081">
    <property type="protein sequence ID" value="GJN29621.1"/>
    <property type="molecule type" value="Genomic_DNA"/>
</dbReference>
<dbReference type="PANTHER" id="PTHR43464:SF19">
    <property type="entry name" value="UBIQUINONE BIOSYNTHESIS O-METHYLTRANSFERASE, MITOCHONDRIAL"/>
    <property type="match status" value="1"/>
</dbReference>
<dbReference type="NCBIfam" id="TIGR01983">
    <property type="entry name" value="UbiG"/>
    <property type="match status" value="1"/>
</dbReference>
<evidence type="ECO:0000313" key="6">
    <source>
        <dbReference type="EMBL" id="GJN29621.1"/>
    </source>
</evidence>
<dbReference type="InterPro" id="IPR010233">
    <property type="entry name" value="UbiG_MeTrfase"/>
</dbReference>
<dbReference type="GO" id="GO:0010420">
    <property type="term" value="F:polyprenyldihydroxybenzoate methyltransferase activity"/>
    <property type="evidence" value="ECO:0007669"/>
    <property type="project" value="InterPro"/>
</dbReference>
<evidence type="ECO:0000256" key="5">
    <source>
        <dbReference type="SAM" id="MobiDB-lite"/>
    </source>
</evidence>
<keyword evidence="7" id="KW-1185">Reference proteome</keyword>
<gene>
    <name evidence="6" type="primary">gb17864</name>
    <name evidence="6" type="ORF">PR202_gb17864</name>
</gene>
<keyword evidence="1" id="KW-0489">Methyltransferase</keyword>
<feature type="region of interest" description="Disordered" evidence="5">
    <location>
        <begin position="292"/>
        <end position="333"/>
    </location>
</feature>
<evidence type="ECO:0000256" key="2">
    <source>
        <dbReference type="ARBA" id="ARBA00022679"/>
    </source>
</evidence>
<dbReference type="PANTHER" id="PTHR43464">
    <property type="entry name" value="METHYLTRANSFERASE"/>
    <property type="match status" value="1"/>
</dbReference>
<reference evidence="6" key="2">
    <citation type="submission" date="2021-12" db="EMBL/GenBank/DDBJ databases">
        <title>Resequencing data analysis of finger millet.</title>
        <authorList>
            <person name="Hatakeyama M."/>
            <person name="Aluri S."/>
            <person name="Balachadran M.T."/>
            <person name="Sivarajan S.R."/>
            <person name="Poveda L."/>
            <person name="Shimizu-Inatsugi R."/>
            <person name="Schlapbach R."/>
            <person name="Sreeman S.M."/>
            <person name="Shimizu K.K."/>
        </authorList>
    </citation>
    <scope>NUCLEOTIDE SEQUENCE</scope>
</reference>
<keyword evidence="4" id="KW-0949">S-adenosyl-L-methionine</keyword>
<feature type="compositionally biased region" description="Low complexity" evidence="5">
    <location>
        <begin position="292"/>
        <end position="301"/>
    </location>
</feature>
<dbReference type="Pfam" id="PF13489">
    <property type="entry name" value="Methyltransf_23"/>
    <property type="match status" value="1"/>
</dbReference>
<accession>A0AAV5F462</accession>
<proteinExistence type="predicted"/>
<dbReference type="Gene3D" id="3.40.50.150">
    <property type="entry name" value="Vaccinia Virus protein VP39"/>
    <property type="match status" value="1"/>
</dbReference>
<evidence type="ECO:0000313" key="7">
    <source>
        <dbReference type="Proteomes" id="UP001054889"/>
    </source>
</evidence>